<feature type="compositionally biased region" description="Basic and acidic residues" evidence="2">
    <location>
        <begin position="712"/>
        <end position="735"/>
    </location>
</feature>
<keyword evidence="1" id="KW-0479">Metal-binding</keyword>
<feature type="compositionally biased region" description="Polar residues" evidence="2">
    <location>
        <begin position="804"/>
        <end position="815"/>
    </location>
</feature>
<accession>A0ABP1Q5T2</accession>
<feature type="compositionally biased region" description="Pro residues" evidence="2">
    <location>
        <begin position="831"/>
        <end position="848"/>
    </location>
</feature>
<feature type="compositionally biased region" description="Low complexity" evidence="2">
    <location>
        <begin position="1212"/>
        <end position="1236"/>
    </location>
</feature>
<keyword evidence="5" id="KW-1185">Reference proteome</keyword>
<feature type="compositionally biased region" description="Polar residues" evidence="2">
    <location>
        <begin position="606"/>
        <end position="618"/>
    </location>
</feature>
<feature type="region of interest" description="Disordered" evidence="2">
    <location>
        <begin position="558"/>
        <end position="765"/>
    </location>
</feature>
<feature type="compositionally biased region" description="Low complexity" evidence="2">
    <location>
        <begin position="558"/>
        <end position="574"/>
    </location>
</feature>
<evidence type="ECO:0000256" key="1">
    <source>
        <dbReference type="PROSITE-ProRule" id="PRU00042"/>
    </source>
</evidence>
<dbReference type="EMBL" id="CAXLJM020000020">
    <property type="protein sequence ID" value="CAL8086556.1"/>
    <property type="molecule type" value="Genomic_DNA"/>
</dbReference>
<feature type="compositionally biased region" description="Basic and acidic residues" evidence="2">
    <location>
        <begin position="292"/>
        <end position="303"/>
    </location>
</feature>
<feature type="compositionally biased region" description="Polar residues" evidence="2">
    <location>
        <begin position="40"/>
        <end position="49"/>
    </location>
</feature>
<feature type="compositionally biased region" description="Low complexity" evidence="2">
    <location>
        <begin position="404"/>
        <end position="435"/>
    </location>
</feature>
<feature type="compositionally biased region" description="Basic and acidic residues" evidence="2">
    <location>
        <begin position="657"/>
        <end position="679"/>
    </location>
</feature>
<sequence>MYKRRRRRRKGKAQRKLKAIVTSVDETKTCQAQGKLKVETSGSTAQDENSTGSLGGSTGTSSTSYRNHGALSINSPTDLSTSSSSLLQGVASSQPGSSGSSFGSPKETGKGGRNTTSSSSIASTTQDVCVGTSVGTITEPDCLGPCEPGTSVTLEGIVWHETESGVLVVNVTWRGKTYVGTLIDCTKNDWAPPRFCDSPTSDLEMRTPKNRGKRGRAQTATPVNEPVVADTRAANAKLRNGAKGRRGSNTATAFVAPASPVKPDTWPKRKTRGSENESQEDCNPKNSKRPKVSKDGDRKERRSNSPAAENEKSGPSSPQLIECPEPNCSKKYKHINGLRYHQSHAHTNNFVAAEDSDSNMSTASNTTASVPADPVTSGNAEPTIEPMEVDGSPDVKESIPVNTNSSSAPNSNADDSLSAPPTPIKKSSTTPPATSKVDDKVYDLSMDSDLNPSKDLNSQTQENPESYKSIKATVAKSIAQAKEPSNAVSDQDSKLVPENLSKDSVSTTSSSTSTTPSVTTPAPITPRNTILTVPVVPYMSLQSRNMVHGHVVNVPRVESSLNSRESENNSLKSSGNQSIPTSKGAPWQPHAHSQSQPGLSGHGSHVMNTSPTQSSITVPLNIPMNIPEKLGGGSKDKDKNNAEQAPSKKNKHKKKSKDKDKERDSKSKGGDKDKHDSNSKSHNVSLSGASDYSRSTGIFHNSNMGSDSVGSRSKEMGSDDNDGSRKNSTENRDDPQSPAYSDISDANDSGPDAELNVGSAIKDNCKGLVIPTDIKKDPIGVPGVTGGPPLSFFNHGFYSPYLDTPSSAPNAASRQPNKEGPPMEEPEKPRPVPPKHPNLPANSQPPPTTVVNEEARRSPKMDFHSKYPFPNYYSYPFSGYHNPYEHPPFGNPNMVPENSFNAGGPGRGPFPGMEERDKDGGPATAGDLRLSNQSKNSKPADKDEVPGGVQIKQEPGEREERRERKERSQSSSHPINMSEDKNIEIKSEFGSDHVEPKLMPPYMSNSSSKHMSKEHKRERDREERDRERHERRHDSKDNLDSKSDNIKSSRNSSSNNEKNKGGSEESEPKERKDEGSKPTMETTGPPPPPTASAYYLPQSYLPSSPFGLPFDPSHPLYRQVLVPNQYPVNPYMHPGSMARFPSAGGPSPLPEDLSRPNPSGPGNPSKALDLLQHHAAQYYSAHKIHELQERALKSPSPQVANQRDRDGGAGGPSSNLTPTPSSPGGHPLSGPGVSHPIGGRSSVGSTSVNSAMPKPADLSKDAKPIIGPGGTILPGGPNSDNVRTPPPTQHHVHSHTHHHTHVGIGYPIIPTVPPQYSPHYGVLATPPAAPSVIPPFPSQKPN</sequence>
<evidence type="ECO:0000313" key="4">
    <source>
        <dbReference type="EMBL" id="CAL8086556.1"/>
    </source>
</evidence>
<gene>
    <name evidence="4" type="ORF">ODALV1_LOCUS6472</name>
</gene>
<feature type="region of interest" description="Disordered" evidence="2">
    <location>
        <begin position="25"/>
        <end position="125"/>
    </location>
</feature>
<feature type="compositionally biased region" description="Basic and acidic residues" evidence="2">
    <location>
        <begin position="853"/>
        <end position="865"/>
    </location>
</feature>
<feature type="compositionally biased region" description="Polar residues" evidence="2">
    <location>
        <begin position="682"/>
        <end position="711"/>
    </location>
</feature>
<feature type="compositionally biased region" description="Low complexity" evidence="2">
    <location>
        <begin position="504"/>
        <end position="521"/>
    </location>
</feature>
<feature type="compositionally biased region" description="Basic and acidic residues" evidence="2">
    <location>
        <begin position="954"/>
        <end position="968"/>
    </location>
</feature>
<dbReference type="Proteomes" id="UP001642540">
    <property type="component" value="Unassembled WGS sequence"/>
</dbReference>
<feature type="region of interest" description="Disordered" evidence="2">
    <location>
        <begin position="1191"/>
        <end position="1300"/>
    </location>
</feature>
<keyword evidence="1" id="KW-0863">Zinc-finger</keyword>
<dbReference type="InterPro" id="IPR040010">
    <property type="entry name" value="ZN608/ZN609"/>
</dbReference>
<dbReference type="PROSITE" id="PS00028">
    <property type="entry name" value="ZINC_FINGER_C2H2_1"/>
    <property type="match status" value="1"/>
</dbReference>
<feature type="compositionally biased region" description="Basic residues" evidence="2">
    <location>
        <begin position="1"/>
        <end position="18"/>
    </location>
</feature>
<feature type="region of interest" description="Disordered" evidence="2">
    <location>
        <begin position="1"/>
        <end position="20"/>
    </location>
</feature>
<feature type="compositionally biased region" description="Basic and acidic residues" evidence="2">
    <location>
        <begin position="1057"/>
        <end position="1076"/>
    </location>
</feature>
<feature type="region of interest" description="Disordered" evidence="2">
    <location>
        <begin position="1126"/>
        <end position="1174"/>
    </location>
</feature>
<organism evidence="4 5">
    <name type="scientific">Orchesella dallaii</name>
    <dbReference type="NCBI Taxonomy" id="48710"/>
    <lineage>
        <taxon>Eukaryota</taxon>
        <taxon>Metazoa</taxon>
        <taxon>Ecdysozoa</taxon>
        <taxon>Arthropoda</taxon>
        <taxon>Hexapoda</taxon>
        <taxon>Collembola</taxon>
        <taxon>Entomobryomorpha</taxon>
        <taxon>Entomobryoidea</taxon>
        <taxon>Orchesellidae</taxon>
        <taxon>Orchesellinae</taxon>
        <taxon>Orchesella</taxon>
    </lineage>
</organism>
<comment type="caution">
    <text evidence="4">The sequence shown here is derived from an EMBL/GenBank/DDBJ whole genome shotgun (WGS) entry which is preliminary data.</text>
</comment>
<feature type="compositionally biased region" description="Basic and acidic residues" evidence="2">
    <location>
        <begin position="978"/>
        <end position="996"/>
    </location>
</feature>
<feature type="region of interest" description="Disordered" evidence="2">
    <location>
        <begin position="196"/>
        <end position="331"/>
    </location>
</feature>
<feature type="compositionally biased region" description="Low complexity" evidence="2">
    <location>
        <begin position="72"/>
        <end position="104"/>
    </location>
</feature>
<evidence type="ECO:0000256" key="2">
    <source>
        <dbReference type="SAM" id="MobiDB-lite"/>
    </source>
</evidence>
<feature type="region of interest" description="Disordered" evidence="2">
    <location>
        <begin position="795"/>
        <end position="866"/>
    </location>
</feature>
<reference evidence="4 5" key="1">
    <citation type="submission" date="2024-08" db="EMBL/GenBank/DDBJ databases">
        <authorList>
            <person name="Cucini C."/>
            <person name="Frati F."/>
        </authorList>
    </citation>
    <scope>NUCLEOTIDE SEQUENCE [LARGE SCALE GENOMIC DNA]</scope>
</reference>
<feature type="compositionally biased region" description="Low complexity" evidence="2">
    <location>
        <begin position="115"/>
        <end position="125"/>
    </location>
</feature>
<evidence type="ECO:0000259" key="3">
    <source>
        <dbReference type="PROSITE" id="PS50157"/>
    </source>
</evidence>
<feature type="compositionally biased region" description="Polar residues" evidence="2">
    <location>
        <begin position="448"/>
        <end position="466"/>
    </location>
</feature>
<dbReference type="PANTHER" id="PTHR21564">
    <property type="entry name" value="BRAKELESS PROTEIN"/>
    <property type="match status" value="1"/>
</dbReference>
<protein>
    <recommendedName>
        <fullName evidence="3">C2H2-type domain-containing protein</fullName>
    </recommendedName>
</protein>
<feature type="compositionally biased region" description="Low complexity" evidence="2">
    <location>
        <begin position="1156"/>
        <end position="1165"/>
    </location>
</feature>
<feature type="region of interest" description="Disordered" evidence="2">
    <location>
        <begin position="880"/>
        <end position="1113"/>
    </location>
</feature>
<dbReference type="PROSITE" id="PS50157">
    <property type="entry name" value="ZINC_FINGER_C2H2_2"/>
    <property type="match status" value="1"/>
</dbReference>
<proteinExistence type="predicted"/>
<dbReference type="InterPro" id="IPR013087">
    <property type="entry name" value="Znf_C2H2_type"/>
</dbReference>
<feature type="compositionally biased region" description="Basic and acidic residues" evidence="2">
    <location>
        <begin position="1015"/>
        <end position="1047"/>
    </location>
</feature>
<evidence type="ECO:0000313" key="5">
    <source>
        <dbReference type="Proteomes" id="UP001642540"/>
    </source>
</evidence>
<dbReference type="PANTHER" id="PTHR21564:SF5">
    <property type="entry name" value="SCRIBBLER, ISOFORM J"/>
    <property type="match status" value="1"/>
</dbReference>
<feature type="domain" description="C2H2-type" evidence="3">
    <location>
        <begin position="321"/>
        <end position="351"/>
    </location>
</feature>
<feature type="region of interest" description="Disordered" evidence="2">
    <location>
        <begin position="349"/>
        <end position="525"/>
    </location>
</feature>
<keyword evidence="1" id="KW-0862">Zinc</keyword>
<feature type="compositionally biased region" description="Low complexity" evidence="2">
    <location>
        <begin position="358"/>
        <end position="369"/>
    </location>
</feature>
<feature type="compositionally biased region" description="Basic residues" evidence="2">
    <location>
        <begin position="1290"/>
        <end position="1300"/>
    </location>
</feature>
<name>A0ABP1Q5T2_9HEXA</name>